<dbReference type="SUPFAM" id="SSF53335">
    <property type="entry name" value="S-adenosyl-L-methionine-dependent methyltransferases"/>
    <property type="match status" value="1"/>
</dbReference>
<dbReference type="PIRSF" id="PIRSF005739">
    <property type="entry name" value="O-mtase"/>
    <property type="match status" value="1"/>
</dbReference>
<dbReference type="GO" id="GO:0008171">
    <property type="term" value="F:O-methyltransferase activity"/>
    <property type="evidence" value="ECO:0007669"/>
    <property type="project" value="InterPro"/>
</dbReference>
<keyword evidence="2 6" id="KW-0808">Transferase</keyword>
<gene>
    <name evidence="6" type="ORF">FRZ44_18480</name>
</gene>
<evidence type="ECO:0000256" key="3">
    <source>
        <dbReference type="ARBA" id="ARBA00022691"/>
    </source>
</evidence>
<keyword evidence="1 6" id="KW-0489">Methyltransferase</keyword>
<sequence>MTDPMAPETIQRLQAGIPTALAMLAGMQLEVFTHLAAGPRRSTELAASLGVDEERLSRLLYALVIAELLEYRDDGFANRPEAARFLVKGQPGYIGGMHELLSQLWHADMLTAKSIRSGHPAALHDYAAVSDEEMAAMLRGMHPSAVSAAQDFMRHFDFSQCRSVVDIGGGSGGLVATLCAAHPGLQGTLFDLPRTASLAAPILKETPGGDRVSIEHGDIVRASPRGEHDAVVLRALVQVLSRDAAARAIANAARALRAGGTIYIAGGGILDDDRLAPRAAVFLNVTFMNLYPAGASYTESQHREWLAAAGCGPLRRVTLPSGGGIIAARKLG</sequence>
<dbReference type="Pfam" id="PF08100">
    <property type="entry name" value="Dimerisation"/>
    <property type="match status" value="1"/>
</dbReference>
<keyword evidence="3" id="KW-0949">S-adenosyl-L-methionine</keyword>
<dbReference type="InterPro" id="IPR036388">
    <property type="entry name" value="WH-like_DNA-bd_sf"/>
</dbReference>
<name>A0A5J6MGH1_9PROT</name>
<dbReference type="InterPro" id="IPR036390">
    <property type="entry name" value="WH_DNA-bd_sf"/>
</dbReference>
<evidence type="ECO:0000256" key="1">
    <source>
        <dbReference type="ARBA" id="ARBA00022603"/>
    </source>
</evidence>
<dbReference type="PROSITE" id="PS51683">
    <property type="entry name" value="SAM_OMT_II"/>
    <property type="match status" value="1"/>
</dbReference>
<feature type="domain" description="O-methyltransferase C-terminal" evidence="4">
    <location>
        <begin position="122"/>
        <end position="310"/>
    </location>
</feature>
<feature type="domain" description="O-methyltransferase dimerisation" evidence="5">
    <location>
        <begin position="22"/>
        <end position="87"/>
    </location>
</feature>
<dbReference type="InterPro" id="IPR016461">
    <property type="entry name" value="COMT-like"/>
</dbReference>
<dbReference type="Proteomes" id="UP000326202">
    <property type="component" value="Chromosome"/>
</dbReference>
<organism evidence="6 7">
    <name type="scientific">Hypericibacter terrae</name>
    <dbReference type="NCBI Taxonomy" id="2602015"/>
    <lineage>
        <taxon>Bacteria</taxon>
        <taxon>Pseudomonadati</taxon>
        <taxon>Pseudomonadota</taxon>
        <taxon>Alphaproteobacteria</taxon>
        <taxon>Rhodospirillales</taxon>
        <taxon>Dongiaceae</taxon>
        <taxon>Hypericibacter</taxon>
    </lineage>
</organism>
<proteinExistence type="predicted"/>
<evidence type="ECO:0000313" key="6">
    <source>
        <dbReference type="EMBL" id="QEX16553.1"/>
    </source>
</evidence>
<dbReference type="InterPro" id="IPR001077">
    <property type="entry name" value="COMT_C"/>
</dbReference>
<evidence type="ECO:0000259" key="4">
    <source>
        <dbReference type="Pfam" id="PF00891"/>
    </source>
</evidence>
<dbReference type="SUPFAM" id="SSF46785">
    <property type="entry name" value="Winged helix' DNA-binding domain"/>
    <property type="match status" value="1"/>
</dbReference>
<protein>
    <submittedName>
        <fullName evidence="6">O-methyltransferase</fullName>
    </submittedName>
</protein>
<dbReference type="InterPro" id="IPR012967">
    <property type="entry name" value="COMT_dimerisation"/>
</dbReference>
<evidence type="ECO:0000256" key="2">
    <source>
        <dbReference type="ARBA" id="ARBA00022679"/>
    </source>
</evidence>
<dbReference type="RefSeq" id="WP_191908506.1">
    <property type="nucleotide sequence ID" value="NZ_CP042906.1"/>
</dbReference>
<dbReference type="GO" id="GO:0032259">
    <property type="term" value="P:methylation"/>
    <property type="evidence" value="ECO:0007669"/>
    <property type="project" value="UniProtKB-KW"/>
</dbReference>
<dbReference type="CDD" id="cd02440">
    <property type="entry name" value="AdoMet_MTases"/>
    <property type="match status" value="1"/>
</dbReference>
<dbReference type="Pfam" id="PF00891">
    <property type="entry name" value="Methyltransf_2"/>
    <property type="match status" value="1"/>
</dbReference>
<dbReference type="PANTHER" id="PTHR43712">
    <property type="entry name" value="PUTATIVE (AFU_ORTHOLOGUE AFUA_4G14580)-RELATED"/>
    <property type="match status" value="1"/>
</dbReference>
<dbReference type="KEGG" id="htq:FRZ44_18480"/>
<dbReference type="AlphaFoldDB" id="A0A5J6MGH1"/>
<reference evidence="6 7" key="1">
    <citation type="submission" date="2019-08" db="EMBL/GenBank/DDBJ databases">
        <title>Hyperibacter terrae gen. nov., sp. nov. and Hyperibacter viscosus sp. nov., two new members in the family Rhodospirillaceae isolated from the rhizosphere of Hypericum perforatum.</title>
        <authorList>
            <person name="Noviana Z."/>
        </authorList>
    </citation>
    <scope>NUCLEOTIDE SEQUENCE [LARGE SCALE GENOMIC DNA]</scope>
    <source>
        <strain evidence="6 7">R5913</strain>
    </source>
</reference>
<evidence type="ECO:0000259" key="5">
    <source>
        <dbReference type="Pfam" id="PF08100"/>
    </source>
</evidence>
<keyword evidence="7" id="KW-1185">Reference proteome</keyword>
<dbReference type="InterPro" id="IPR029063">
    <property type="entry name" value="SAM-dependent_MTases_sf"/>
</dbReference>
<dbReference type="Gene3D" id="3.40.50.150">
    <property type="entry name" value="Vaccinia Virus protein VP39"/>
    <property type="match status" value="1"/>
</dbReference>
<dbReference type="EMBL" id="CP042906">
    <property type="protein sequence ID" value="QEX16553.1"/>
    <property type="molecule type" value="Genomic_DNA"/>
</dbReference>
<accession>A0A5J6MGH1</accession>
<dbReference type="PANTHER" id="PTHR43712:SF2">
    <property type="entry name" value="O-METHYLTRANSFERASE CICE"/>
    <property type="match status" value="1"/>
</dbReference>
<dbReference type="Gene3D" id="1.10.10.10">
    <property type="entry name" value="Winged helix-like DNA-binding domain superfamily/Winged helix DNA-binding domain"/>
    <property type="match status" value="1"/>
</dbReference>
<dbReference type="GO" id="GO:0046983">
    <property type="term" value="F:protein dimerization activity"/>
    <property type="evidence" value="ECO:0007669"/>
    <property type="project" value="InterPro"/>
</dbReference>
<evidence type="ECO:0000313" key="7">
    <source>
        <dbReference type="Proteomes" id="UP000326202"/>
    </source>
</evidence>